<dbReference type="GO" id="GO:0003676">
    <property type="term" value="F:nucleic acid binding"/>
    <property type="evidence" value="ECO:0007669"/>
    <property type="project" value="InterPro"/>
</dbReference>
<protein>
    <recommendedName>
        <fullName evidence="2">CCHC-type domain-containing protein</fullName>
    </recommendedName>
</protein>
<dbReference type="SMART" id="SM00343">
    <property type="entry name" value="ZnF_C2HC"/>
    <property type="match status" value="1"/>
</dbReference>
<organism evidence="3 4">
    <name type="scientific">Serinus canaria</name>
    <name type="common">Island canary</name>
    <name type="synonym">Fringilla canaria</name>
    <dbReference type="NCBI Taxonomy" id="9135"/>
    <lineage>
        <taxon>Eukaryota</taxon>
        <taxon>Metazoa</taxon>
        <taxon>Chordata</taxon>
        <taxon>Craniata</taxon>
        <taxon>Vertebrata</taxon>
        <taxon>Euteleostomi</taxon>
        <taxon>Archelosauria</taxon>
        <taxon>Archosauria</taxon>
        <taxon>Dinosauria</taxon>
        <taxon>Saurischia</taxon>
        <taxon>Theropoda</taxon>
        <taxon>Coelurosauria</taxon>
        <taxon>Aves</taxon>
        <taxon>Neognathae</taxon>
        <taxon>Neoaves</taxon>
        <taxon>Telluraves</taxon>
        <taxon>Australaves</taxon>
        <taxon>Passeriformes</taxon>
        <taxon>Passeroidea</taxon>
        <taxon>Fringillidae</taxon>
        <taxon>Carduelinae</taxon>
        <taxon>Serinus</taxon>
    </lineage>
</organism>
<keyword evidence="1" id="KW-0863">Zinc-finger</keyword>
<evidence type="ECO:0000313" key="4">
    <source>
        <dbReference type="Proteomes" id="UP000694409"/>
    </source>
</evidence>
<keyword evidence="4" id="KW-1185">Reference proteome</keyword>
<name>A0A8C9NUB8_SERCA</name>
<feature type="domain" description="CCHC-type" evidence="2">
    <location>
        <begin position="42"/>
        <end position="57"/>
    </location>
</feature>
<reference evidence="3" key="2">
    <citation type="submission" date="2025-09" db="UniProtKB">
        <authorList>
            <consortium name="Ensembl"/>
        </authorList>
    </citation>
    <scope>IDENTIFICATION</scope>
</reference>
<reference evidence="3" key="1">
    <citation type="submission" date="2025-08" db="UniProtKB">
        <authorList>
            <consortium name="Ensembl"/>
        </authorList>
    </citation>
    <scope>IDENTIFICATION</scope>
</reference>
<keyword evidence="1" id="KW-0862">Zinc</keyword>
<dbReference type="GeneTree" id="ENSGT00960000190555"/>
<dbReference type="AlphaFoldDB" id="A0A8C9NUB8"/>
<accession>A0A8C9NUB8</accession>
<proteinExistence type="predicted"/>
<dbReference type="SUPFAM" id="SSF57756">
    <property type="entry name" value="Retrovirus zinc finger-like domains"/>
    <property type="match status" value="1"/>
</dbReference>
<dbReference type="InterPro" id="IPR036875">
    <property type="entry name" value="Znf_CCHC_sf"/>
</dbReference>
<evidence type="ECO:0000259" key="2">
    <source>
        <dbReference type="PROSITE" id="PS50158"/>
    </source>
</evidence>
<evidence type="ECO:0000256" key="1">
    <source>
        <dbReference type="PROSITE-ProRule" id="PRU00047"/>
    </source>
</evidence>
<dbReference type="InterPro" id="IPR001878">
    <property type="entry name" value="Znf_CCHC"/>
</dbReference>
<dbReference type="Gene3D" id="4.10.60.10">
    <property type="entry name" value="Zinc finger, CCHC-type"/>
    <property type="match status" value="1"/>
</dbReference>
<sequence length="97" mass="10481">MMESCTGHLSTEITVAQAVAQGTAEGVSGAFAVVASKDQAHCFHCGDFGHFMMDCPDRSPMKNPRNTYQRPQNQQCYQQLLGNIQQSAVSPCAKTAN</sequence>
<dbReference type="GO" id="GO:0008270">
    <property type="term" value="F:zinc ion binding"/>
    <property type="evidence" value="ECO:0007669"/>
    <property type="project" value="UniProtKB-KW"/>
</dbReference>
<keyword evidence="1" id="KW-0479">Metal-binding</keyword>
<evidence type="ECO:0000313" key="3">
    <source>
        <dbReference type="Ensembl" id="ENSSCAP00000023295.1"/>
    </source>
</evidence>
<dbReference type="Proteomes" id="UP000694409">
    <property type="component" value="Unassembled WGS sequence"/>
</dbReference>
<dbReference type="PROSITE" id="PS50158">
    <property type="entry name" value="ZF_CCHC"/>
    <property type="match status" value="1"/>
</dbReference>
<dbReference type="Ensembl" id="ENSSCAT00000025950.1">
    <property type="protein sequence ID" value="ENSSCAP00000023295.1"/>
    <property type="gene ID" value="ENSSCAG00000016710.1"/>
</dbReference>